<dbReference type="Gene3D" id="3.30.70.2970">
    <property type="entry name" value="Protein of unknown function (DUF541), domain 2"/>
    <property type="match status" value="1"/>
</dbReference>
<dbReference type="RefSeq" id="WP_138841016.1">
    <property type="nucleotide sequence ID" value="NZ_VCPD01000002.1"/>
</dbReference>
<evidence type="ECO:0000313" key="2">
    <source>
        <dbReference type="EMBL" id="TMV08987.1"/>
    </source>
</evidence>
<sequence>MKTLAFLIAALVAATTALADAQERRITVTGTGSAEAAPDMATITLGVTNQDTEAAAAMWATSEVVAQILTRLEQMGVEPRDVQTRDLSVSPVWNRNPEKEDEAPKITGFVASNRVFVRLRDLDQLGEVLDAVIRDGANEFGGLSFGVLDPEPLAATARAEAVADAMAKAQQLAEAAGLKLGKVISIDEHGAVGRPMMRMSEMAMADAGSVPVAAGEIAVEASVSMVFEIAE</sequence>
<dbReference type="EMBL" id="VCPD01000002">
    <property type="protein sequence ID" value="TMV08987.1"/>
    <property type="molecule type" value="Genomic_DNA"/>
</dbReference>
<protein>
    <submittedName>
        <fullName evidence="2">DUF541 domain-containing protein</fullName>
    </submittedName>
</protein>
<dbReference type="Pfam" id="PF04402">
    <property type="entry name" value="SIMPL"/>
    <property type="match status" value="1"/>
</dbReference>
<comment type="caution">
    <text evidence="2">The sequence shown here is derived from an EMBL/GenBank/DDBJ whole genome shotgun (WGS) entry which is preliminary data.</text>
</comment>
<dbReference type="Proteomes" id="UP001193035">
    <property type="component" value="Unassembled WGS sequence"/>
</dbReference>
<keyword evidence="3" id="KW-1185">Reference proteome</keyword>
<dbReference type="PANTHER" id="PTHR34387">
    <property type="entry name" value="SLR1258 PROTEIN"/>
    <property type="match status" value="1"/>
</dbReference>
<dbReference type="PANTHER" id="PTHR34387:SF1">
    <property type="entry name" value="PERIPLASMIC IMMUNOGENIC PROTEIN"/>
    <property type="match status" value="1"/>
</dbReference>
<keyword evidence="1" id="KW-0732">Signal</keyword>
<name>A0ABY2X1Y7_9RHOB</name>
<feature type="signal peptide" evidence="1">
    <location>
        <begin position="1"/>
        <end position="19"/>
    </location>
</feature>
<dbReference type="Gene3D" id="3.30.110.170">
    <property type="entry name" value="Protein of unknown function (DUF541), domain 1"/>
    <property type="match status" value="1"/>
</dbReference>
<evidence type="ECO:0000256" key="1">
    <source>
        <dbReference type="SAM" id="SignalP"/>
    </source>
</evidence>
<proteinExistence type="predicted"/>
<feature type="chain" id="PRO_5046524870" evidence="1">
    <location>
        <begin position="20"/>
        <end position="231"/>
    </location>
</feature>
<organism evidence="2 3">
    <name type="scientific">Ruegeria sediminis</name>
    <dbReference type="NCBI Taxonomy" id="2583820"/>
    <lineage>
        <taxon>Bacteria</taxon>
        <taxon>Pseudomonadati</taxon>
        <taxon>Pseudomonadota</taxon>
        <taxon>Alphaproteobacteria</taxon>
        <taxon>Rhodobacterales</taxon>
        <taxon>Roseobacteraceae</taxon>
        <taxon>Ruegeria</taxon>
    </lineage>
</organism>
<dbReference type="InterPro" id="IPR052022">
    <property type="entry name" value="26kDa_periplasmic_antigen"/>
</dbReference>
<evidence type="ECO:0000313" key="3">
    <source>
        <dbReference type="Proteomes" id="UP001193035"/>
    </source>
</evidence>
<accession>A0ABY2X1Y7</accession>
<gene>
    <name evidence="2" type="ORF">FGK63_07660</name>
</gene>
<reference evidence="2 3" key="1">
    <citation type="submission" date="2019-05" db="EMBL/GenBank/DDBJ databases">
        <title>Ruegeria sp. nov., isolated from tidal flat.</title>
        <authorList>
            <person name="Kim W."/>
        </authorList>
    </citation>
    <scope>NUCLEOTIDE SEQUENCE [LARGE SCALE GENOMIC DNA]</scope>
    <source>
        <strain evidence="2 3">CAU 1488</strain>
    </source>
</reference>
<dbReference type="InterPro" id="IPR007497">
    <property type="entry name" value="SIMPL/DUF541"/>
</dbReference>